<proteinExistence type="predicted"/>
<sequence>MREVGIVFKFCPQLSLLSSLAPLQPLFVDDAGFFLIHMVLRRSLITVFAGFPSVFSSSSSYIDLLPYAVRQLLRPASQLLSRSIGNLNFCQCILP</sequence>
<gene>
    <name evidence="1" type="ORF">DILT_LOCUS4829</name>
</gene>
<organism evidence="1 2">
    <name type="scientific">Dibothriocephalus latus</name>
    <name type="common">Fish tapeworm</name>
    <name type="synonym">Diphyllobothrium latum</name>
    <dbReference type="NCBI Taxonomy" id="60516"/>
    <lineage>
        <taxon>Eukaryota</taxon>
        <taxon>Metazoa</taxon>
        <taxon>Spiralia</taxon>
        <taxon>Lophotrochozoa</taxon>
        <taxon>Platyhelminthes</taxon>
        <taxon>Cestoda</taxon>
        <taxon>Eucestoda</taxon>
        <taxon>Diphyllobothriidea</taxon>
        <taxon>Diphyllobothriidae</taxon>
        <taxon>Dibothriocephalus</taxon>
    </lineage>
</organism>
<dbReference type="AlphaFoldDB" id="A0A3P7LGA8"/>
<keyword evidence="2" id="KW-1185">Reference proteome</keyword>
<dbReference type="EMBL" id="UYRU01046188">
    <property type="protein sequence ID" value="VDN08998.1"/>
    <property type="molecule type" value="Genomic_DNA"/>
</dbReference>
<protein>
    <submittedName>
        <fullName evidence="1">Uncharacterized protein</fullName>
    </submittedName>
</protein>
<evidence type="ECO:0000313" key="2">
    <source>
        <dbReference type="Proteomes" id="UP000281553"/>
    </source>
</evidence>
<dbReference type="Proteomes" id="UP000281553">
    <property type="component" value="Unassembled WGS sequence"/>
</dbReference>
<accession>A0A3P7LGA8</accession>
<reference evidence="1 2" key="1">
    <citation type="submission" date="2018-11" db="EMBL/GenBank/DDBJ databases">
        <authorList>
            <consortium name="Pathogen Informatics"/>
        </authorList>
    </citation>
    <scope>NUCLEOTIDE SEQUENCE [LARGE SCALE GENOMIC DNA]</scope>
</reference>
<evidence type="ECO:0000313" key="1">
    <source>
        <dbReference type="EMBL" id="VDN08998.1"/>
    </source>
</evidence>
<name>A0A3P7LGA8_DIBLA</name>